<dbReference type="AlphaFoldDB" id="A0A2U9B1L3"/>
<name>A0A2U9B1L3_SCOMX</name>
<dbReference type="EMBL" id="CP026244">
    <property type="protein sequence ID" value="AWO97796.1"/>
    <property type="molecule type" value="Genomic_DNA"/>
</dbReference>
<evidence type="ECO:0000313" key="1">
    <source>
        <dbReference type="EMBL" id="AWO97796.1"/>
    </source>
</evidence>
<keyword evidence="2" id="KW-1185">Reference proteome</keyword>
<protein>
    <submittedName>
        <fullName evidence="1">Uncharacterized protein</fullName>
    </submittedName>
</protein>
<organism evidence="1 2">
    <name type="scientific">Scophthalmus maximus</name>
    <name type="common">Turbot</name>
    <name type="synonym">Psetta maxima</name>
    <dbReference type="NCBI Taxonomy" id="52904"/>
    <lineage>
        <taxon>Eukaryota</taxon>
        <taxon>Metazoa</taxon>
        <taxon>Chordata</taxon>
        <taxon>Craniata</taxon>
        <taxon>Vertebrata</taxon>
        <taxon>Euteleostomi</taxon>
        <taxon>Actinopterygii</taxon>
        <taxon>Neopterygii</taxon>
        <taxon>Teleostei</taxon>
        <taxon>Neoteleostei</taxon>
        <taxon>Acanthomorphata</taxon>
        <taxon>Carangaria</taxon>
        <taxon>Pleuronectiformes</taxon>
        <taxon>Pleuronectoidei</taxon>
        <taxon>Scophthalmidae</taxon>
        <taxon>Scophthalmus</taxon>
    </lineage>
</organism>
<sequence>MGVSQVKEQPVTVATAPLACNRTPLGTQGLVKLAGYECGPSEAWLWRHVKLNTVQCQVSFGVSDSWQA</sequence>
<dbReference type="Proteomes" id="UP000246464">
    <property type="component" value="Chromosome 2"/>
</dbReference>
<evidence type="ECO:0000313" key="2">
    <source>
        <dbReference type="Proteomes" id="UP000246464"/>
    </source>
</evidence>
<proteinExistence type="predicted"/>
<accession>A0A2U9B1L3</accession>
<gene>
    <name evidence="1" type="ORF">SMAX5B_021394</name>
</gene>
<reference evidence="1 2" key="1">
    <citation type="submission" date="2017-12" db="EMBL/GenBank/DDBJ databases">
        <title>Integrating genomic resources of turbot (Scophthalmus maximus) in depth evaluation of genetic and physical mapping variation across individuals.</title>
        <authorList>
            <person name="Martinez P."/>
        </authorList>
    </citation>
    <scope>NUCLEOTIDE SEQUENCE [LARGE SCALE GENOMIC DNA]</scope>
</reference>